<accession>A0A0E9X7U9</accession>
<organism evidence="1">
    <name type="scientific">Anguilla anguilla</name>
    <name type="common">European freshwater eel</name>
    <name type="synonym">Muraena anguilla</name>
    <dbReference type="NCBI Taxonomy" id="7936"/>
    <lineage>
        <taxon>Eukaryota</taxon>
        <taxon>Metazoa</taxon>
        <taxon>Chordata</taxon>
        <taxon>Craniata</taxon>
        <taxon>Vertebrata</taxon>
        <taxon>Euteleostomi</taxon>
        <taxon>Actinopterygii</taxon>
        <taxon>Neopterygii</taxon>
        <taxon>Teleostei</taxon>
        <taxon>Anguilliformes</taxon>
        <taxon>Anguillidae</taxon>
        <taxon>Anguilla</taxon>
    </lineage>
</organism>
<reference evidence="1" key="1">
    <citation type="submission" date="2014-11" db="EMBL/GenBank/DDBJ databases">
        <authorList>
            <person name="Amaro Gonzalez C."/>
        </authorList>
    </citation>
    <scope>NUCLEOTIDE SEQUENCE</scope>
</reference>
<dbReference type="AlphaFoldDB" id="A0A0E9X7U9"/>
<protein>
    <submittedName>
        <fullName evidence="1">Uncharacterized protein</fullName>
    </submittedName>
</protein>
<proteinExistence type="predicted"/>
<reference evidence="1" key="2">
    <citation type="journal article" date="2015" name="Fish Shellfish Immunol.">
        <title>Early steps in the European eel (Anguilla anguilla)-Vibrio vulnificus interaction in the gills: Role of the RtxA13 toxin.</title>
        <authorList>
            <person name="Callol A."/>
            <person name="Pajuelo D."/>
            <person name="Ebbesson L."/>
            <person name="Teles M."/>
            <person name="MacKenzie S."/>
            <person name="Amaro C."/>
        </authorList>
    </citation>
    <scope>NUCLEOTIDE SEQUENCE</scope>
</reference>
<name>A0A0E9X7U9_ANGAN</name>
<evidence type="ECO:0000313" key="1">
    <source>
        <dbReference type="EMBL" id="JAH98704.1"/>
    </source>
</evidence>
<sequence length="36" mass="4386">MYQSQQFKLRLFLQFSEEELVSVLRFFLNPGVTNYI</sequence>
<dbReference type="EMBL" id="GBXM01009873">
    <property type="protein sequence ID" value="JAH98704.1"/>
    <property type="molecule type" value="Transcribed_RNA"/>
</dbReference>